<feature type="transmembrane region" description="Helical" evidence="9">
    <location>
        <begin position="53"/>
        <end position="70"/>
    </location>
</feature>
<evidence type="ECO:0000313" key="11">
    <source>
        <dbReference type="Proteomes" id="UP000030748"/>
    </source>
</evidence>
<evidence type="ECO:0000256" key="8">
    <source>
        <dbReference type="ARBA" id="ARBA00035585"/>
    </source>
</evidence>
<evidence type="ECO:0000313" key="10">
    <source>
        <dbReference type="EMBL" id="EYU22935.1"/>
    </source>
</evidence>
<gene>
    <name evidence="10" type="ORF">MIMGU_mgv1a021872mg</name>
</gene>
<evidence type="ECO:0000256" key="2">
    <source>
        <dbReference type="ARBA" id="ARBA00004651"/>
    </source>
</evidence>
<feature type="transmembrane region" description="Helical" evidence="9">
    <location>
        <begin position="124"/>
        <end position="142"/>
    </location>
</feature>
<reference evidence="10 11" key="1">
    <citation type="journal article" date="2013" name="Proc. Natl. Acad. Sci. U.S.A.">
        <title>Fine-scale variation in meiotic recombination in Mimulus inferred from population shotgun sequencing.</title>
        <authorList>
            <person name="Hellsten U."/>
            <person name="Wright K.M."/>
            <person name="Jenkins J."/>
            <person name="Shu S."/>
            <person name="Yuan Y."/>
            <person name="Wessler S.R."/>
            <person name="Schmutz J."/>
            <person name="Willis J.H."/>
            <person name="Rokhsar D.S."/>
        </authorList>
    </citation>
    <scope>NUCLEOTIDE SEQUENCE [LARGE SCALE GENOMIC DNA]</scope>
    <source>
        <strain evidence="11">cv. DUN x IM62</strain>
    </source>
</reference>
<comment type="function">
    <text evidence="1">Fluoride channel required for the rapid expulsion of cytoplasmic fluoride.</text>
</comment>
<comment type="subcellular location">
    <subcellularLocation>
        <location evidence="2">Cell membrane</location>
        <topology evidence="2">Multi-pass membrane protein</topology>
    </subcellularLocation>
</comment>
<dbReference type="PANTHER" id="PTHR28259:SF1">
    <property type="entry name" value="FLUORIDE EXPORT PROTEIN 1-RELATED"/>
    <property type="match status" value="1"/>
</dbReference>
<name>A0A022Q8Y9_ERYGU</name>
<evidence type="ECO:0000256" key="4">
    <source>
        <dbReference type="ARBA" id="ARBA00022692"/>
    </source>
</evidence>
<dbReference type="AlphaFoldDB" id="A0A022Q8Y9"/>
<accession>A0A022Q8Y9</accession>
<evidence type="ECO:0008006" key="12">
    <source>
        <dbReference type="Google" id="ProtNLM"/>
    </source>
</evidence>
<evidence type="ECO:0000256" key="3">
    <source>
        <dbReference type="ARBA" id="ARBA00022475"/>
    </source>
</evidence>
<dbReference type="GO" id="GO:1903424">
    <property type="term" value="P:fluoride transmembrane transport"/>
    <property type="evidence" value="ECO:0000318"/>
    <property type="project" value="GO_Central"/>
</dbReference>
<dbReference type="PANTHER" id="PTHR28259">
    <property type="entry name" value="FLUORIDE EXPORT PROTEIN 1-RELATED"/>
    <property type="match status" value="1"/>
</dbReference>
<evidence type="ECO:0000256" key="5">
    <source>
        <dbReference type="ARBA" id="ARBA00022989"/>
    </source>
</evidence>
<dbReference type="EMBL" id="KI632191">
    <property type="protein sequence ID" value="EYU22935.1"/>
    <property type="molecule type" value="Genomic_DNA"/>
</dbReference>
<dbReference type="STRING" id="4155.A0A022Q8Y9"/>
<keyword evidence="3" id="KW-1003">Cell membrane</keyword>
<comment type="similarity">
    <text evidence="7">Belongs to the fluoride channel Fluc/FEX (TC 1.A.43) family.</text>
</comment>
<dbReference type="PhylomeDB" id="A0A022Q8Y9"/>
<keyword evidence="6 9" id="KW-0472">Membrane</keyword>
<evidence type="ECO:0000256" key="9">
    <source>
        <dbReference type="SAM" id="Phobius"/>
    </source>
</evidence>
<keyword evidence="5 9" id="KW-1133">Transmembrane helix</keyword>
<comment type="catalytic activity">
    <reaction evidence="8">
        <text>fluoride(in) = fluoride(out)</text>
        <dbReference type="Rhea" id="RHEA:76159"/>
        <dbReference type="ChEBI" id="CHEBI:17051"/>
    </reaction>
    <physiologicalReaction direction="left-to-right" evidence="8">
        <dbReference type="Rhea" id="RHEA:76160"/>
    </physiologicalReaction>
</comment>
<feature type="transmembrane region" description="Helical" evidence="9">
    <location>
        <begin position="12"/>
        <end position="33"/>
    </location>
</feature>
<feature type="transmembrane region" description="Helical" evidence="9">
    <location>
        <begin position="154"/>
        <end position="175"/>
    </location>
</feature>
<dbReference type="eggNOG" id="ENOG502QT5F">
    <property type="taxonomic scope" value="Eukaryota"/>
</dbReference>
<dbReference type="GO" id="GO:0005886">
    <property type="term" value="C:plasma membrane"/>
    <property type="evidence" value="ECO:0000318"/>
    <property type="project" value="GO_Central"/>
</dbReference>
<keyword evidence="11" id="KW-1185">Reference proteome</keyword>
<proteinExistence type="inferred from homology"/>
<organism evidence="10 11">
    <name type="scientific">Erythranthe guttata</name>
    <name type="common">Yellow monkey flower</name>
    <name type="synonym">Mimulus guttatus</name>
    <dbReference type="NCBI Taxonomy" id="4155"/>
    <lineage>
        <taxon>Eukaryota</taxon>
        <taxon>Viridiplantae</taxon>
        <taxon>Streptophyta</taxon>
        <taxon>Embryophyta</taxon>
        <taxon>Tracheophyta</taxon>
        <taxon>Spermatophyta</taxon>
        <taxon>Magnoliopsida</taxon>
        <taxon>eudicotyledons</taxon>
        <taxon>Gunneridae</taxon>
        <taxon>Pentapetalae</taxon>
        <taxon>asterids</taxon>
        <taxon>lamiids</taxon>
        <taxon>Lamiales</taxon>
        <taxon>Phrymaceae</taxon>
        <taxon>Erythranthe</taxon>
    </lineage>
</organism>
<evidence type="ECO:0000256" key="1">
    <source>
        <dbReference type="ARBA" id="ARBA00002598"/>
    </source>
</evidence>
<feature type="transmembrane region" description="Helical" evidence="9">
    <location>
        <begin position="90"/>
        <end position="112"/>
    </location>
</feature>
<dbReference type="Proteomes" id="UP000030748">
    <property type="component" value="Unassembled WGS sequence"/>
</dbReference>
<evidence type="ECO:0000256" key="7">
    <source>
        <dbReference type="ARBA" id="ARBA00035120"/>
    </source>
</evidence>
<dbReference type="GO" id="GO:1903425">
    <property type="term" value="F:fluoride transmembrane transporter activity"/>
    <property type="evidence" value="ECO:0000318"/>
    <property type="project" value="GO_Central"/>
</dbReference>
<keyword evidence="4 9" id="KW-0812">Transmembrane</keyword>
<protein>
    <recommendedName>
        <fullName evidence="12">Fluoride ion transporter CrcB</fullName>
    </recommendedName>
</protein>
<dbReference type="InterPro" id="IPR003691">
    <property type="entry name" value="FluC"/>
</dbReference>
<sequence>MITTVSSPEKCFPTFCSLSQLNLLCFFTLGLAFCNKFNGGVVFKGDISKVSDELAVGLTTGFLGIFTSGWNQKILDRSERIRNGGAKPQLFLACLVGPFCVWIRFFSARFNGRGLGKNVANDEFGLLGCLSTVSTFVAELHAKYESKHPWRDCAYAATTFSISFILGTLIVPVWVKGL</sequence>
<evidence type="ECO:0000256" key="6">
    <source>
        <dbReference type="ARBA" id="ARBA00023136"/>
    </source>
</evidence>